<keyword evidence="2" id="KW-1185">Reference proteome</keyword>
<dbReference type="EMBL" id="CM039437">
    <property type="protein sequence ID" value="KAI4306220.1"/>
    <property type="molecule type" value="Genomic_DNA"/>
</dbReference>
<evidence type="ECO:0000313" key="1">
    <source>
        <dbReference type="EMBL" id="KAI4306220.1"/>
    </source>
</evidence>
<organism evidence="1 2">
    <name type="scientific">Bauhinia variegata</name>
    <name type="common">Purple orchid tree</name>
    <name type="synonym">Phanera variegata</name>
    <dbReference type="NCBI Taxonomy" id="167791"/>
    <lineage>
        <taxon>Eukaryota</taxon>
        <taxon>Viridiplantae</taxon>
        <taxon>Streptophyta</taxon>
        <taxon>Embryophyta</taxon>
        <taxon>Tracheophyta</taxon>
        <taxon>Spermatophyta</taxon>
        <taxon>Magnoliopsida</taxon>
        <taxon>eudicotyledons</taxon>
        <taxon>Gunneridae</taxon>
        <taxon>Pentapetalae</taxon>
        <taxon>rosids</taxon>
        <taxon>fabids</taxon>
        <taxon>Fabales</taxon>
        <taxon>Fabaceae</taxon>
        <taxon>Cercidoideae</taxon>
        <taxon>Cercideae</taxon>
        <taxon>Bauhiniinae</taxon>
        <taxon>Bauhinia</taxon>
    </lineage>
</organism>
<gene>
    <name evidence="1" type="ORF">L6164_029513</name>
</gene>
<accession>A0ACB9L8X2</accession>
<dbReference type="Proteomes" id="UP000828941">
    <property type="component" value="Chromosome 12"/>
</dbReference>
<proteinExistence type="predicted"/>
<name>A0ACB9L8X2_BAUVA</name>
<protein>
    <submittedName>
        <fullName evidence="1">Uncharacterized protein</fullName>
    </submittedName>
</protein>
<evidence type="ECO:0000313" key="2">
    <source>
        <dbReference type="Proteomes" id="UP000828941"/>
    </source>
</evidence>
<reference evidence="1 2" key="1">
    <citation type="journal article" date="2022" name="DNA Res.">
        <title>Chromosomal-level genome assembly of the orchid tree Bauhinia variegata (Leguminosae; Cercidoideae) supports the allotetraploid origin hypothesis of Bauhinia.</title>
        <authorList>
            <person name="Zhong Y."/>
            <person name="Chen Y."/>
            <person name="Zheng D."/>
            <person name="Pang J."/>
            <person name="Liu Y."/>
            <person name="Luo S."/>
            <person name="Meng S."/>
            <person name="Qian L."/>
            <person name="Wei D."/>
            <person name="Dai S."/>
            <person name="Zhou R."/>
        </authorList>
    </citation>
    <scope>NUCLEOTIDE SEQUENCE [LARGE SCALE GENOMIC DNA]</scope>
    <source>
        <strain evidence="1">BV-YZ2020</strain>
    </source>
</reference>
<sequence>MPSPAECLNCSKCEGPCQQSPPAVSEYPSYGTPPPPAASPPPPSGYAIYGTPPPSPPYAQGQSKCPPAPGAPPFPYTISPPFPYTISPPNPYTYVPYGEGNSANSIPAYDAFLVLCFSFVNFAAVGLITV</sequence>
<comment type="caution">
    <text evidence="1">The sequence shown here is derived from an EMBL/GenBank/DDBJ whole genome shotgun (WGS) entry which is preliminary data.</text>
</comment>